<dbReference type="Proteomes" id="UP000886520">
    <property type="component" value="Chromosome 8"/>
</dbReference>
<reference evidence="1" key="1">
    <citation type="submission" date="2021-01" db="EMBL/GenBank/DDBJ databases">
        <title>Adiantum capillus-veneris genome.</title>
        <authorList>
            <person name="Fang Y."/>
            <person name="Liao Q."/>
        </authorList>
    </citation>
    <scope>NUCLEOTIDE SEQUENCE</scope>
    <source>
        <strain evidence="1">H3</strain>
        <tissue evidence="1">Leaf</tissue>
    </source>
</reference>
<evidence type="ECO:0000313" key="2">
    <source>
        <dbReference type="Proteomes" id="UP000886520"/>
    </source>
</evidence>
<organism evidence="1 2">
    <name type="scientific">Adiantum capillus-veneris</name>
    <name type="common">Maidenhair fern</name>
    <dbReference type="NCBI Taxonomy" id="13818"/>
    <lineage>
        <taxon>Eukaryota</taxon>
        <taxon>Viridiplantae</taxon>
        <taxon>Streptophyta</taxon>
        <taxon>Embryophyta</taxon>
        <taxon>Tracheophyta</taxon>
        <taxon>Polypodiopsida</taxon>
        <taxon>Polypodiidae</taxon>
        <taxon>Polypodiales</taxon>
        <taxon>Pteridineae</taxon>
        <taxon>Pteridaceae</taxon>
        <taxon>Vittarioideae</taxon>
        <taxon>Adiantum</taxon>
    </lineage>
</organism>
<dbReference type="EMBL" id="JABFUD020000008">
    <property type="protein sequence ID" value="KAI5076640.1"/>
    <property type="molecule type" value="Genomic_DNA"/>
</dbReference>
<name>A0A9D4UZH4_ADICA</name>
<gene>
    <name evidence="1" type="ORF">GOP47_0008705</name>
</gene>
<protein>
    <submittedName>
        <fullName evidence="1">Uncharacterized protein</fullName>
    </submittedName>
</protein>
<evidence type="ECO:0000313" key="1">
    <source>
        <dbReference type="EMBL" id="KAI5076640.1"/>
    </source>
</evidence>
<accession>A0A9D4UZH4</accession>
<sequence length="144" mass="15942">MKALWKGANRKPGVVLNTGSSAAGLQSKEIFHLHSKKVLTVRVLIQAMFCEESKHCLQAFHVLINILHVFWVHGSSHLLAPLENASWSIGQNNIEKPSSKITPQFFGNGPQGFCNQACSGWKASKSFRGRTVDGNMRIARKNMV</sequence>
<comment type="caution">
    <text evidence="1">The sequence shown here is derived from an EMBL/GenBank/DDBJ whole genome shotgun (WGS) entry which is preliminary data.</text>
</comment>
<dbReference type="AlphaFoldDB" id="A0A9D4UZH4"/>
<proteinExistence type="predicted"/>
<keyword evidence="2" id="KW-1185">Reference proteome</keyword>